<keyword evidence="9" id="KW-1185">Reference proteome</keyword>
<organism evidence="8 9">
    <name type="scientific">Niveispirillum cyanobacteriorum</name>
    <dbReference type="NCBI Taxonomy" id="1612173"/>
    <lineage>
        <taxon>Bacteria</taxon>
        <taxon>Pseudomonadati</taxon>
        <taxon>Pseudomonadota</taxon>
        <taxon>Alphaproteobacteria</taxon>
        <taxon>Rhodospirillales</taxon>
        <taxon>Azospirillaceae</taxon>
        <taxon>Niveispirillum</taxon>
    </lineage>
</organism>
<feature type="compositionally biased region" description="Basic residues" evidence="5">
    <location>
        <begin position="744"/>
        <end position="754"/>
    </location>
</feature>
<keyword evidence="1" id="KW-0547">Nucleotide-binding</keyword>
<dbReference type="GO" id="GO:0005524">
    <property type="term" value="F:ATP binding"/>
    <property type="evidence" value="ECO:0007669"/>
    <property type="project" value="UniProtKB-KW"/>
</dbReference>
<dbReference type="InterPro" id="IPR027417">
    <property type="entry name" value="P-loop_NTPase"/>
</dbReference>
<dbReference type="Pfam" id="PF12513">
    <property type="entry name" value="SUV3_C"/>
    <property type="match status" value="1"/>
</dbReference>
<keyword evidence="3 8" id="KW-0347">Helicase</keyword>
<evidence type="ECO:0000256" key="4">
    <source>
        <dbReference type="ARBA" id="ARBA00022840"/>
    </source>
</evidence>
<dbReference type="InterPro" id="IPR003593">
    <property type="entry name" value="AAA+_ATPase"/>
</dbReference>
<sequence>MDMLPPEPSMAMDPDMVFSVARHHPEVTTVGRLGLDRVEQAAAYGMVPLGLPLPQGRRDLVVMAERRDAVALEIEGLVARLVRRAELLEQGRRVLEGTHVALLAAEAKSRVRARAHDELSFAEMPGPIRLEVSRSFDIDELTGLDDATLRQHLVEDPQLRQLLEAALEDVAARLWQLQDLVGEADDSWTFENLAQRLYRVARTNHQPNDILRRWEEVADTWLRERAVARGRTFVNTEFDFAKFERLFPTARSMGRKLVAVVGPTNSGKTHRAMAALHEAEQGVYLAPLRLLALEVMDRLNREGTPTTLLTGEEEIRVPGARHLASTIEMLDPEQVVDVAVIDEIQMLADKDRGWAWTAALMGVAARTVYLLGAPEALPLIERVALYLGEPLEIVRLERKQPLHMVEERLEFEDVRKGDALIAFSRRNVHLVRDIVQAKGLTAAVIYGALAPEVRRREAERFTNGEADVVVATDAIGMGLNLPIRRVLFTTLEKFDGVEQRELAPAELKQIAGRAGRYGHHEVGEFGVVAKGTVQQLRTIWTRHDPSFGARRALTVRPTRAMVDRLAGRIGRDSMMLLIDCFAAARTTGSPYRVADLSALRRLAQALDERDIGFEQKLSLLFMPCDPEKEVDARFFNQILRAVETDEPVPLGLVVPARMERLDDYGLEELSRSCDLYYWASRKFPRLFPDRKAVEERRAEVAGRLSELLASTARRQRMGGGKGLGGRPGGGGGGKPKPPQGFRGAPKKRYGPRKG</sequence>
<accession>A0A2K9NKZ2</accession>
<dbReference type="SMART" id="SM00487">
    <property type="entry name" value="DEXDc"/>
    <property type="match status" value="1"/>
</dbReference>
<feature type="domain" description="Helicase ATP-binding" evidence="6">
    <location>
        <begin position="249"/>
        <end position="393"/>
    </location>
</feature>
<dbReference type="Pfam" id="PF22527">
    <property type="entry name" value="DEXQc_Suv3"/>
    <property type="match status" value="1"/>
</dbReference>
<feature type="compositionally biased region" description="Gly residues" evidence="5">
    <location>
        <begin position="717"/>
        <end position="734"/>
    </location>
</feature>
<dbReference type="Pfam" id="PF00271">
    <property type="entry name" value="Helicase_C"/>
    <property type="match status" value="1"/>
</dbReference>
<dbReference type="InterPro" id="IPR001650">
    <property type="entry name" value="Helicase_C-like"/>
</dbReference>
<evidence type="ECO:0000256" key="3">
    <source>
        <dbReference type="ARBA" id="ARBA00022806"/>
    </source>
</evidence>
<name>A0A2K9NKZ2_9PROT</name>
<feature type="domain" description="Helicase C-terminal" evidence="7">
    <location>
        <begin position="397"/>
        <end position="582"/>
    </location>
</feature>
<dbReference type="InterPro" id="IPR055206">
    <property type="entry name" value="DEXQc_SUV3"/>
</dbReference>
<gene>
    <name evidence="8" type="ORF">C0V82_21850</name>
</gene>
<dbReference type="SMART" id="SM00490">
    <property type="entry name" value="HELICc"/>
    <property type="match status" value="1"/>
</dbReference>
<evidence type="ECO:0000256" key="5">
    <source>
        <dbReference type="SAM" id="MobiDB-lite"/>
    </source>
</evidence>
<protein>
    <submittedName>
        <fullName evidence="8">RNA helicase</fullName>
    </submittedName>
</protein>
<keyword evidence="2" id="KW-0378">Hydrolase</keyword>
<dbReference type="InterPro" id="IPR022192">
    <property type="entry name" value="SUV3_C"/>
</dbReference>
<evidence type="ECO:0000256" key="2">
    <source>
        <dbReference type="ARBA" id="ARBA00022801"/>
    </source>
</evidence>
<dbReference type="SMART" id="SM00382">
    <property type="entry name" value="AAA"/>
    <property type="match status" value="1"/>
</dbReference>
<dbReference type="EMBL" id="CP025613">
    <property type="protein sequence ID" value="AUN33055.1"/>
    <property type="molecule type" value="Genomic_DNA"/>
</dbReference>
<keyword evidence="4" id="KW-0067">ATP-binding</keyword>
<evidence type="ECO:0000256" key="1">
    <source>
        <dbReference type="ARBA" id="ARBA00022741"/>
    </source>
</evidence>
<dbReference type="Proteomes" id="UP000234752">
    <property type="component" value="Plasmid unnamed1"/>
</dbReference>
<evidence type="ECO:0000259" key="7">
    <source>
        <dbReference type="PROSITE" id="PS51194"/>
    </source>
</evidence>
<dbReference type="GO" id="GO:0016787">
    <property type="term" value="F:hydrolase activity"/>
    <property type="evidence" value="ECO:0007669"/>
    <property type="project" value="UniProtKB-KW"/>
</dbReference>
<evidence type="ECO:0000313" key="8">
    <source>
        <dbReference type="EMBL" id="AUN33055.1"/>
    </source>
</evidence>
<dbReference type="PROSITE" id="PS51194">
    <property type="entry name" value="HELICASE_CTER"/>
    <property type="match status" value="1"/>
</dbReference>
<dbReference type="OrthoDB" id="9807155at2"/>
<dbReference type="PANTHER" id="PTHR12131:SF1">
    <property type="entry name" value="ATP-DEPENDENT RNA HELICASE SUPV3L1, MITOCHONDRIAL-RELATED"/>
    <property type="match status" value="1"/>
</dbReference>
<dbReference type="PROSITE" id="PS51192">
    <property type="entry name" value="HELICASE_ATP_BIND_1"/>
    <property type="match status" value="1"/>
</dbReference>
<dbReference type="PANTHER" id="PTHR12131">
    <property type="entry name" value="ATP-DEPENDENT RNA AND DNA HELICASE"/>
    <property type="match status" value="1"/>
</dbReference>
<dbReference type="AlphaFoldDB" id="A0A2K9NKZ2"/>
<dbReference type="InterPro" id="IPR014001">
    <property type="entry name" value="Helicase_ATP-bd"/>
</dbReference>
<feature type="region of interest" description="Disordered" evidence="5">
    <location>
        <begin position="710"/>
        <end position="754"/>
    </location>
</feature>
<proteinExistence type="predicted"/>
<dbReference type="SUPFAM" id="SSF52540">
    <property type="entry name" value="P-loop containing nucleoside triphosphate hydrolases"/>
    <property type="match status" value="1"/>
</dbReference>
<evidence type="ECO:0000313" key="9">
    <source>
        <dbReference type="Proteomes" id="UP000234752"/>
    </source>
</evidence>
<keyword evidence="8" id="KW-0614">Plasmid</keyword>
<dbReference type="KEGG" id="ncb:C0V82_21850"/>
<dbReference type="GO" id="GO:0004386">
    <property type="term" value="F:helicase activity"/>
    <property type="evidence" value="ECO:0007669"/>
    <property type="project" value="UniProtKB-KW"/>
</dbReference>
<dbReference type="Gene3D" id="1.20.58.1080">
    <property type="match status" value="1"/>
</dbReference>
<dbReference type="InterPro" id="IPR050699">
    <property type="entry name" value="RNA-DNA_Helicase"/>
</dbReference>
<dbReference type="Gene3D" id="3.40.50.300">
    <property type="entry name" value="P-loop containing nucleotide triphosphate hydrolases"/>
    <property type="match status" value="2"/>
</dbReference>
<evidence type="ECO:0000259" key="6">
    <source>
        <dbReference type="PROSITE" id="PS51192"/>
    </source>
</evidence>
<reference evidence="8 9" key="1">
    <citation type="submission" date="2017-12" db="EMBL/GenBank/DDBJ databases">
        <title>Genomes of bacteria within cyanobacterial aggregates.</title>
        <authorList>
            <person name="Cai H."/>
        </authorList>
    </citation>
    <scope>NUCLEOTIDE SEQUENCE [LARGE SCALE GENOMIC DNA]</scope>
    <source>
        <strain evidence="8 9">TH16</strain>
        <plasmid evidence="8 9">unnamed1</plasmid>
    </source>
</reference>
<geneLocation type="plasmid" evidence="8 9">
    <name>unnamed1</name>
</geneLocation>
<dbReference type="Gene3D" id="1.20.272.40">
    <property type="match status" value="1"/>
</dbReference>